<reference evidence="2 3" key="1">
    <citation type="submission" date="2023-12" db="EMBL/GenBank/DDBJ databases">
        <title>A high-quality genome assembly for Dillenia turbinata (Dilleniales).</title>
        <authorList>
            <person name="Chanderbali A."/>
        </authorList>
    </citation>
    <scope>NUCLEOTIDE SEQUENCE [LARGE SCALE GENOMIC DNA]</scope>
    <source>
        <strain evidence="2">LSX21</strain>
        <tissue evidence="2">Leaf</tissue>
    </source>
</reference>
<organism evidence="2 3">
    <name type="scientific">Dillenia turbinata</name>
    <dbReference type="NCBI Taxonomy" id="194707"/>
    <lineage>
        <taxon>Eukaryota</taxon>
        <taxon>Viridiplantae</taxon>
        <taxon>Streptophyta</taxon>
        <taxon>Embryophyta</taxon>
        <taxon>Tracheophyta</taxon>
        <taxon>Spermatophyta</taxon>
        <taxon>Magnoliopsida</taxon>
        <taxon>eudicotyledons</taxon>
        <taxon>Gunneridae</taxon>
        <taxon>Pentapetalae</taxon>
        <taxon>Dilleniales</taxon>
        <taxon>Dilleniaceae</taxon>
        <taxon>Dillenia</taxon>
    </lineage>
</organism>
<dbReference type="InterPro" id="IPR025753">
    <property type="entry name" value="AAA_N_dom"/>
</dbReference>
<protein>
    <submittedName>
        <fullName evidence="2">AAA-type ATPase, N-terminal domain</fullName>
    </submittedName>
</protein>
<accession>A0AAN8ZLR9</accession>
<evidence type="ECO:0000313" key="2">
    <source>
        <dbReference type="EMBL" id="KAK6938853.1"/>
    </source>
</evidence>
<proteinExistence type="predicted"/>
<comment type="caution">
    <text evidence="2">The sequence shown here is derived from an EMBL/GenBank/DDBJ whole genome shotgun (WGS) entry which is preliminary data.</text>
</comment>
<dbReference type="Pfam" id="PF14363">
    <property type="entry name" value="AAA_assoc"/>
    <property type="match status" value="1"/>
</dbReference>
<sequence length="152" mass="17366">MFSEETITTSKKIFSMVASLTASAFLLKTKTSDLIPNQVSEYFSSSLRKFSTKLSSQLTVIIDEFDGLNPNHIFKLNKPEKEKNFSMVLDNNEEIIDVFDGVKFKWLSIVSSRTERPPPANRTTTQFKEAKSDKFEKLLGTFKQLQLILQES</sequence>
<dbReference type="EMBL" id="JBAMMX010000006">
    <property type="protein sequence ID" value="KAK6938853.1"/>
    <property type="molecule type" value="Genomic_DNA"/>
</dbReference>
<gene>
    <name evidence="2" type="ORF">RJ641_032361</name>
</gene>
<name>A0AAN8ZLR9_9MAGN</name>
<keyword evidence="3" id="KW-1185">Reference proteome</keyword>
<evidence type="ECO:0000313" key="3">
    <source>
        <dbReference type="Proteomes" id="UP001370490"/>
    </source>
</evidence>
<evidence type="ECO:0000259" key="1">
    <source>
        <dbReference type="Pfam" id="PF14363"/>
    </source>
</evidence>
<dbReference type="Proteomes" id="UP001370490">
    <property type="component" value="Unassembled WGS sequence"/>
</dbReference>
<feature type="domain" description="AAA-type ATPase N-terminal" evidence="1">
    <location>
        <begin position="75"/>
        <end position="109"/>
    </location>
</feature>
<dbReference type="AlphaFoldDB" id="A0AAN8ZLR9"/>